<dbReference type="EMBL" id="LYBW01000062">
    <property type="protein sequence ID" value="ODR89343.1"/>
    <property type="molecule type" value="Genomic_DNA"/>
</dbReference>
<dbReference type="SUPFAM" id="SSF54106">
    <property type="entry name" value="LysM domain"/>
    <property type="match status" value="1"/>
</dbReference>
<evidence type="ECO:0000313" key="3">
    <source>
        <dbReference type="EMBL" id="ODR89343.1"/>
    </source>
</evidence>
<evidence type="ECO:0000256" key="1">
    <source>
        <dbReference type="SAM" id="MobiDB-lite"/>
    </source>
</evidence>
<dbReference type="RefSeq" id="WP_069460737.1">
    <property type="nucleotide sequence ID" value="NZ_LYBW01000062.1"/>
</dbReference>
<evidence type="ECO:0000259" key="2">
    <source>
        <dbReference type="PROSITE" id="PS51782"/>
    </source>
</evidence>
<reference evidence="4" key="1">
    <citation type="submission" date="2016-05" db="EMBL/GenBank/DDBJ databases">
        <authorList>
            <person name="Li Y."/>
        </authorList>
    </citation>
    <scope>NUCLEOTIDE SEQUENCE [LARGE SCALE GENOMIC DNA]</scope>
    <source>
        <strain evidence="4">YIC4027</strain>
    </source>
</reference>
<proteinExistence type="predicted"/>
<dbReference type="STRING" id="1752398.A8M32_23195"/>
<feature type="region of interest" description="Disordered" evidence="1">
    <location>
        <begin position="1289"/>
        <end position="1314"/>
    </location>
</feature>
<dbReference type="Gene3D" id="3.10.350.10">
    <property type="entry name" value="LysM domain"/>
    <property type="match status" value="1"/>
</dbReference>
<name>A0A1E3V6T9_9HYPH</name>
<dbReference type="InterPro" id="IPR018392">
    <property type="entry name" value="LysM"/>
</dbReference>
<feature type="region of interest" description="Disordered" evidence="1">
    <location>
        <begin position="205"/>
        <end position="225"/>
    </location>
</feature>
<dbReference type="SMART" id="SM00257">
    <property type="entry name" value="LysM"/>
    <property type="match status" value="1"/>
</dbReference>
<dbReference type="PROSITE" id="PS51782">
    <property type="entry name" value="LYSM"/>
    <property type="match status" value="1"/>
</dbReference>
<protein>
    <recommendedName>
        <fullName evidence="2">LysM domain-containing protein</fullName>
    </recommendedName>
</protein>
<feature type="domain" description="LysM" evidence="2">
    <location>
        <begin position="57"/>
        <end position="104"/>
    </location>
</feature>
<dbReference type="Pfam" id="PF01476">
    <property type="entry name" value="LysM"/>
    <property type="match status" value="1"/>
</dbReference>
<keyword evidence="4" id="KW-1185">Reference proteome</keyword>
<dbReference type="Proteomes" id="UP000094342">
    <property type="component" value="Unassembled WGS sequence"/>
</dbReference>
<gene>
    <name evidence="3" type="ORF">A8M32_23195</name>
</gene>
<evidence type="ECO:0000313" key="4">
    <source>
        <dbReference type="Proteomes" id="UP000094342"/>
    </source>
</evidence>
<dbReference type="CDD" id="cd00118">
    <property type="entry name" value="LysM"/>
    <property type="match status" value="1"/>
</dbReference>
<organism evidence="3 4">
    <name type="scientific">Sinorhizobium alkalisoli</name>
    <dbReference type="NCBI Taxonomy" id="1752398"/>
    <lineage>
        <taxon>Bacteria</taxon>
        <taxon>Pseudomonadati</taxon>
        <taxon>Pseudomonadota</taxon>
        <taxon>Alphaproteobacteria</taxon>
        <taxon>Hyphomicrobiales</taxon>
        <taxon>Rhizobiaceae</taxon>
        <taxon>Sinorhizobium/Ensifer group</taxon>
        <taxon>Sinorhizobium</taxon>
    </lineage>
</organism>
<comment type="caution">
    <text evidence="3">The sequence shown here is derived from an EMBL/GenBank/DDBJ whole genome shotgun (WGS) entry which is preliminary data.</text>
</comment>
<feature type="compositionally biased region" description="Basic and acidic residues" evidence="1">
    <location>
        <begin position="1299"/>
        <end position="1314"/>
    </location>
</feature>
<dbReference type="InterPro" id="IPR036779">
    <property type="entry name" value="LysM_dom_sf"/>
</dbReference>
<accession>A0A1E3V6T9</accession>
<sequence>MSYRIDIEGKNRYDANGGRATAVSEELRRFFVEQINQAVRERAEAGGPKTIDPLTEKAIVVEKGDSLWEIAQENHVSLDDLMAANRIKMTAKSAAVDPNDVVIVPFASPELVAQGPVDDKGVPKGEAAFIEDLYGRGNKLAYADEPSKIDFAAEGEDMQRDVGAYLDNLPKAERRAAALRMMSSDWLDAGPAGNAVKAAIEERGLTVGSSTTPSPPQLEKPLSEAETLRQDLATRYLGGPGYKGEIQRTPEETYGVPTEKLAETMADGNPLERAAYTSMYGGADPVTGENRRPLWEELGISRDELRRTVVERPWEIASHHLGRPITQEQYNQLQSIDGPLGHLLNMGVYPETALSIQATWSAHFHGGYDPISQSQLKPVWERWGLESADELTTLFEDSPAATIKLEELIGGVDPVTGKTEAAPWGDKSAAAYGAAQLREAQEILEIQVLPTMKDVAPREDAELFALGFTTPSGTKQIEYVNPLQYAQSPSFRNGLQLRDGNIIVSNLMDPMGGVGLFGLVKGYPPQMAQNLDQRLVPGTNEKVKYQAHGLFQVFPENGEVVLLSKIQRLPKAPKGRPDPDSQFAKVMGRWSEAGGGVTFFVGKGDETEGSRGRTPKIAGVNWANAPDGTIERFATALAAPFSPSERRSMGVQFQMGRNGNGEWVPSGIGAVTEWSTSRYQFWPMVTWDPDGGGLTGGSVFGGTGWTLGQFGLHHDPSRPTTRLDLLGVGSAGGSASVTYSDPSVFGVDLGGMHGKAGRAAGLGFTHGDGSNVAVSVDVVDGDVDAAERQAKSYHDRIARGEITPLDLPAGVRVTSTAQEATSFRAMGFAWLVNVGGGKGGGLNVTTEVGRTGENSWTVSRYDEPIRDWSWNVGIYGVGPGGHHWDAHMRGETLEITAPAGADGKPALQGEARQALDRYLTEGLLPGALTTEGRFQGDTAETYRSVRDNFLASGGALSEAQTTYDKDRTEEARNALDRAKTEYSDRRADLNDFLRRQLKPGDELMPGIRIASTSRRDTEGNRPSFVIPMEAKTITRGETRTEDNTYFSYELSRRPLFGDDYSNQHAGRTGADADLFQLSSTGTVRSGGGYLSHWLPRETIEQLDNRSAYRPLWEASGRGETEIAGTISVNFTDAQIVQLGRSLGEGPQGGALWQSMANRASGVFADDFLARNPEYINNNTDLLGLSRAADSAAEARGLKDTDSFYDRLTSNEDQGSRERLAEKFAGVTSPEAFVALSKEEQEVFIEVVAKSASADHSAYETTALIAAIPSEDRRSDLFRHLVEGIAETNQPLAGNVNGGRRLDDNRDLGPNDRGADRVSYFDDPTMEFVRFLQQDVSDRGIREMFLQQTGFRAALPSEIESRRGKSVHDLTREVSQKYTIEKTIYFPGGPSPSDYVALTHDEARDVVGIIAAVGEQQGSDGAWQFMKDNGVDPAEVFLKLDQDDGHDQILRQALIDVLRPGSLGEGKAAVELLDHQQGLI</sequence>